<dbReference type="EMBL" id="CATQJA010002664">
    <property type="protein sequence ID" value="CAJ0582114.1"/>
    <property type="molecule type" value="Genomic_DNA"/>
</dbReference>
<feature type="region of interest" description="Disordered" evidence="1">
    <location>
        <begin position="18"/>
        <end position="76"/>
    </location>
</feature>
<sequence length="144" mass="16366">MYKLGRRTRHFVQLGAIVRHEPSIPTPNTTPSSQSDPNSPSYEIKIRRPKFTKQKNSTCSTCSTTSSSGPGTPRSDIVEQQLVDLNQSWKRFNETPNGQPDTSIIVYRSQGSKAEPEFRPFDLDTYYMELILKEVEIDPKLIGF</sequence>
<organism evidence="2 3">
    <name type="scientific">Mesorhabditis spiculigera</name>
    <dbReference type="NCBI Taxonomy" id="96644"/>
    <lineage>
        <taxon>Eukaryota</taxon>
        <taxon>Metazoa</taxon>
        <taxon>Ecdysozoa</taxon>
        <taxon>Nematoda</taxon>
        <taxon>Chromadorea</taxon>
        <taxon>Rhabditida</taxon>
        <taxon>Rhabditina</taxon>
        <taxon>Rhabditomorpha</taxon>
        <taxon>Rhabditoidea</taxon>
        <taxon>Rhabditidae</taxon>
        <taxon>Mesorhabditinae</taxon>
        <taxon>Mesorhabditis</taxon>
    </lineage>
</organism>
<evidence type="ECO:0000313" key="2">
    <source>
        <dbReference type="EMBL" id="CAJ0582114.1"/>
    </source>
</evidence>
<evidence type="ECO:0000313" key="3">
    <source>
        <dbReference type="Proteomes" id="UP001177023"/>
    </source>
</evidence>
<comment type="caution">
    <text evidence="2">The sequence shown here is derived from an EMBL/GenBank/DDBJ whole genome shotgun (WGS) entry which is preliminary data.</text>
</comment>
<feature type="compositionally biased region" description="Low complexity" evidence="1">
    <location>
        <begin position="26"/>
        <end position="41"/>
    </location>
</feature>
<proteinExistence type="predicted"/>
<accession>A0AA36D991</accession>
<dbReference type="AlphaFoldDB" id="A0AA36D991"/>
<feature type="compositionally biased region" description="Low complexity" evidence="1">
    <location>
        <begin position="57"/>
        <end position="73"/>
    </location>
</feature>
<dbReference type="Proteomes" id="UP001177023">
    <property type="component" value="Unassembled WGS sequence"/>
</dbReference>
<gene>
    <name evidence="2" type="ORF">MSPICULIGERA_LOCUS20257</name>
</gene>
<protein>
    <submittedName>
        <fullName evidence="2">Uncharacterized protein</fullName>
    </submittedName>
</protein>
<name>A0AA36D991_9BILA</name>
<keyword evidence="3" id="KW-1185">Reference proteome</keyword>
<feature type="non-terminal residue" evidence="2">
    <location>
        <position position="144"/>
    </location>
</feature>
<evidence type="ECO:0000256" key="1">
    <source>
        <dbReference type="SAM" id="MobiDB-lite"/>
    </source>
</evidence>
<reference evidence="2" key="1">
    <citation type="submission" date="2023-06" db="EMBL/GenBank/DDBJ databases">
        <authorList>
            <person name="Delattre M."/>
        </authorList>
    </citation>
    <scope>NUCLEOTIDE SEQUENCE</scope>
    <source>
        <strain evidence="2">AF72</strain>
    </source>
</reference>